<feature type="binding site" evidence="4">
    <location>
        <position position="56"/>
    </location>
    <ligand>
        <name>substrate</name>
    </ligand>
</feature>
<sequence length="202" mass="22621">MAEWNQSGDKAYIRNQMAQKRNSLSALQREQWSKAACMNAEALLESRSIAAFMAYVPFRSELDLTKLIEWGWKSGREIIVPRCIAADRSMTLHYLQSWDQLASGAYGIMEPDPLAAPPLEKGFVPDIVFVPGLAFDRKGGRLGYGGGYYDRFAASQLELAGEAAQTLWIGTAFEAQLVDEVPLEEHDLPMHGLITERDVYLF</sequence>
<comment type="cofactor">
    <cofactor evidence="5">
        <name>Mg(2+)</name>
        <dbReference type="ChEBI" id="CHEBI:18420"/>
    </cofactor>
</comment>
<reference evidence="6 7" key="1">
    <citation type="submission" date="2018-07" db="EMBL/GenBank/DDBJ databases">
        <title>Genomic Encyclopedia of Type Strains, Phase III (KMG-III): the genomes of soil and plant-associated and newly described type strains.</title>
        <authorList>
            <person name="Whitman W."/>
        </authorList>
    </citation>
    <scope>NUCLEOTIDE SEQUENCE [LARGE SCALE GENOMIC DNA]</scope>
    <source>
        <strain evidence="6 7">CECT 7506</strain>
    </source>
</reference>
<evidence type="ECO:0000256" key="4">
    <source>
        <dbReference type="PIRSR" id="PIRSR006806-1"/>
    </source>
</evidence>
<keyword evidence="2 4" id="KW-0547">Nucleotide-binding</keyword>
<dbReference type="PANTHER" id="PTHR23407:SF1">
    <property type="entry name" value="5-FORMYLTETRAHYDROFOLATE CYCLO-LIGASE"/>
    <property type="match status" value="1"/>
</dbReference>
<dbReference type="RefSeq" id="WP_245976428.1">
    <property type="nucleotide sequence ID" value="NZ_QPJD01000012.1"/>
</dbReference>
<dbReference type="GO" id="GO:0046872">
    <property type="term" value="F:metal ion binding"/>
    <property type="evidence" value="ECO:0007669"/>
    <property type="project" value="UniProtKB-KW"/>
</dbReference>
<dbReference type="GO" id="GO:0009396">
    <property type="term" value="P:folic acid-containing compound biosynthetic process"/>
    <property type="evidence" value="ECO:0007669"/>
    <property type="project" value="TreeGrafter"/>
</dbReference>
<dbReference type="Gene3D" id="3.40.50.10420">
    <property type="entry name" value="NagB/RpiA/CoA transferase-like"/>
    <property type="match status" value="1"/>
</dbReference>
<evidence type="ECO:0000256" key="3">
    <source>
        <dbReference type="ARBA" id="ARBA00022840"/>
    </source>
</evidence>
<dbReference type="PANTHER" id="PTHR23407">
    <property type="entry name" value="ATPASE INHIBITOR/5-FORMYLTETRAHYDROFOLATE CYCLO-LIGASE"/>
    <property type="match status" value="1"/>
</dbReference>
<dbReference type="AlphaFoldDB" id="A0A368VQV5"/>
<dbReference type="NCBIfam" id="TIGR02727">
    <property type="entry name" value="MTHFS_bact"/>
    <property type="match status" value="1"/>
</dbReference>
<dbReference type="EC" id="6.3.3.2" evidence="5"/>
<name>A0A368VQV5_9BACL</name>
<organism evidence="6 7">
    <name type="scientific">Paenibacillus prosopidis</name>
    <dbReference type="NCBI Taxonomy" id="630520"/>
    <lineage>
        <taxon>Bacteria</taxon>
        <taxon>Bacillati</taxon>
        <taxon>Bacillota</taxon>
        <taxon>Bacilli</taxon>
        <taxon>Bacillales</taxon>
        <taxon>Paenibacillaceae</taxon>
        <taxon>Paenibacillus</taxon>
    </lineage>
</organism>
<dbReference type="GO" id="GO:0005524">
    <property type="term" value="F:ATP binding"/>
    <property type="evidence" value="ECO:0007669"/>
    <property type="project" value="UniProtKB-KW"/>
</dbReference>
<proteinExistence type="inferred from homology"/>
<evidence type="ECO:0000256" key="2">
    <source>
        <dbReference type="ARBA" id="ARBA00022741"/>
    </source>
</evidence>
<dbReference type="InterPro" id="IPR037171">
    <property type="entry name" value="NagB/RpiA_transferase-like"/>
</dbReference>
<feature type="binding site" evidence="4">
    <location>
        <begin position="141"/>
        <end position="149"/>
    </location>
    <ligand>
        <name>ATP</name>
        <dbReference type="ChEBI" id="CHEBI:30616"/>
    </ligand>
</feature>
<keyword evidence="5" id="KW-0479">Metal-binding</keyword>
<dbReference type="GO" id="GO:0030272">
    <property type="term" value="F:5-formyltetrahydrofolate cyclo-ligase activity"/>
    <property type="evidence" value="ECO:0007669"/>
    <property type="project" value="UniProtKB-EC"/>
</dbReference>
<keyword evidence="3 4" id="KW-0067">ATP-binding</keyword>
<evidence type="ECO:0000256" key="5">
    <source>
        <dbReference type="RuleBase" id="RU361279"/>
    </source>
</evidence>
<keyword evidence="6" id="KW-0436">Ligase</keyword>
<dbReference type="InterPro" id="IPR002698">
    <property type="entry name" value="FTHF_cligase"/>
</dbReference>
<comment type="catalytic activity">
    <reaction evidence="5">
        <text>(6S)-5-formyl-5,6,7,8-tetrahydrofolate + ATP = (6R)-5,10-methenyltetrahydrofolate + ADP + phosphate</text>
        <dbReference type="Rhea" id="RHEA:10488"/>
        <dbReference type="ChEBI" id="CHEBI:30616"/>
        <dbReference type="ChEBI" id="CHEBI:43474"/>
        <dbReference type="ChEBI" id="CHEBI:57455"/>
        <dbReference type="ChEBI" id="CHEBI:57457"/>
        <dbReference type="ChEBI" id="CHEBI:456216"/>
        <dbReference type="EC" id="6.3.3.2"/>
    </reaction>
</comment>
<dbReference type="GO" id="GO:0035999">
    <property type="term" value="P:tetrahydrofolate interconversion"/>
    <property type="evidence" value="ECO:0007669"/>
    <property type="project" value="TreeGrafter"/>
</dbReference>
<keyword evidence="5" id="KW-0460">Magnesium</keyword>
<dbReference type="Pfam" id="PF01812">
    <property type="entry name" value="5-FTHF_cyc-lig"/>
    <property type="match status" value="1"/>
</dbReference>
<protein>
    <recommendedName>
        <fullName evidence="5">5-formyltetrahydrofolate cyclo-ligase</fullName>
        <ecNumber evidence="5">6.3.3.2</ecNumber>
    </recommendedName>
</protein>
<dbReference type="PIRSF" id="PIRSF006806">
    <property type="entry name" value="FTHF_cligase"/>
    <property type="match status" value="1"/>
</dbReference>
<feature type="binding site" evidence="4">
    <location>
        <position position="61"/>
    </location>
    <ligand>
        <name>substrate</name>
    </ligand>
</feature>
<evidence type="ECO:0000256" key="1">
    <source>
        <dbReference type="ARBA" id="ARBA00010638"/>
    </source>
</evidence>
<dbReference type="EMBL" id="QPJD01000012">
    <property type="protein sequence ID" value="RCW44290.1"/>
    <property type="molecule type" value="Genomic_DNA"/>
</dbReference>
<gene>
    <name evidence="6" type="ORF">DFP97_112154</name>
</gene>
<evidence type="ECO:0000313" key="7">
    <source>
        <dbReference type="Proteomes" id="UP000252415"/>
    </source>
</evidence>
<keyword evidence="7" id="KW-1185">Reference proteome</keyword>
<dbReference type="Proteomes" id="UP000252415">
    <property type="component" value="Unassembled WGS sequence"/>
</dbReference>
<feature type="binding site" evidence="4">
    <location>
        <begin position="10"/>
        <end position="14"/>
    </location>
    <ligand>
        <name>ATP</name>
        <dbReference type="ChEBI" id="CHEBI:30616"/>
    </ligand>
</feature>
<dbReference type="SUPFAM" id="SSF100950">
    <property type="entry name" value="NagB/RpiA/CoA transferase-like"/>
    <property type="match status" value="1"/>
</dbReference>
<comment type="caution">
    <text evidence="6">The sequence shown here is derived from an EMBL/GenBank/DDBJ whole genome shotgun (WGS) entry which is preliminary data.</text>
</comment>
<evidence type="ECO:0000313" key="6">
    <source>
        <dbReference type="EMBL" id="RCW44290.1"/>
    </source>
</evidence>
<comment type="similarity">
    <text evidence="1 5">Belongs to the 5-formyltetrahydrofolate cyclo-ligase family.</text>
</comment>
<dbReference type="InterPro" id="IPR024185">
    <property type="entry name" value="FTHF_cligase-like_sf"/>
</dbReference>
<accession>A0A368VQV5</accession>